<evidence type="ECO:0000313" key="2">
    <source>
        <dbReference type="EMBL" id="KAF4631641.1"/>
    </source>
</evidence>
<feature type="compositionally biased region" description="Basic and acidic residues" evidence="1">
    <location>
        <begin position="1059"/>
        <end position="1089"/>
    </location>
</feature>
<feature type="compositionally biased region" description="Polar residues" evidence="1">
    <location>
        <begin position="467"/>
        <end position="486"/>
    </location>
</feature>
<dbReference type="EMBL" id="JAAMPI010000423">
    <property type="protein sequence ID" value="KAF4631641.1"/>
    <property type="molecule type" value="Genomic_DNA"/>
</dbReference>
<accession>A0A8H4RMN3</accession>
<evidence type="ECO:0000313" key="3">
    <source>
        <dbReference type="Proteomes" id="UP000566819"/>
    </source>
</evidence>
<name>A0A8H4RMN3_9HELO</name>
<gene>
    <name evidence="2" type="ORF">G7Y89_g6490</name>
</gene>
<dbReference type="OrthoDB" id="3589895at2759"/>
<feature type="region of interest" description="Disordered" evidence="1">
    <location>
        <begin position="465"/>
        <end position="578"/>
    </location>
</feature>
<feature type="region of interest" description="Disordered" evidence="1">
    <location>
        <begin position="966"/>
        <end position="986"/>
    </location>
</feature>
<reference evidence="2 3" key="1">
    <citation type="submission" date="2020-03" db="EMBL/GenBank/DDBJ databases">
        <title>Draft Genome Sequence of Cudoniella acicularis.</title>
        <authorList>
            <person name="Buettner E."/>
            <person name="Kellner H."/>
        </authorList>
    </citation>
    <scope>NUCLEOTIDE SEQUENCE [LARGE SCALE GENOMIC DNA]</scope>
    <source>
        <strain evidence="2 3">DSM 108380</strain>
    </source>
</reference>
<sequence>MEGYVSQEKAIARRAKEKGISNKVLEAFFDKKLEEVATTFPNASSNWRLGRVEFLLWDHFFPAEPFPGKMQYLDSPGSGRKPPLGAGRFVAAEGEMTDKLYSDNILKARVKPEPGVPSGAWVHDRYSEKTALRNDTALPQSDYYRPPSLHSDRYTPSNSALQMAQTDHYSPAKSEIPRQSGSSRSDRATDRGRPRSDSRSSGLSNVVPNSAKPVEILSYASQGQQGLQTLLGSLSGAVLADPRPVAKMLRVMGLRNFARDRGISGSAYDAIQKKCRDLVRLRHSDQTLGREWLAWKEEAMIWDQIFGPVRFPIAEPSWQSQRVTSASSTRSTGGSLRNAWSTTADAGFGADSYRSATRSTPVQWDGPTRAASAFATPPCTGYFPMEKVMEEKAKEVGGMDFRKKFFQRLQRSRDLVRTEHGSCASLVRHYLADIHVWNQCFPEEPFPVAPPEGGHVEGCKGSVSKFLRTTSPPKLTQSTTQSSQPNDVGGKNNREPATAARVVPAQPRTQISSKPNTSILSTQQVAPRSQPSLPRDQNLSPPKIKVEPSAKISQQERPSTSAPHLSSSLPTKSDRGKSSANDQQVLLFFNENHRQCKFSELDRIYQAFFQDAAGNHQVSSSLGCKLLYARSKDATYILACPSAAQIQDSTTSNQTWNANSLAKASKFVEAWVTEVLANRKTVSLLDYYKSHRPSSSVRLETRNSTCLIVQGKSVPCLMSKLKNLTYSFVIDNDKEIAEKAFGCYLLAYQQSHGNGLHLNAVPFGNRDSSVVDKAAKFLSDWAVKALEDQPLTMSSYWQECKGDFSAENSVNSTNTTLYLSDLSASTRDDNNHQSSYDTEQQWQEYATVHGATDLDRMMIEEQAKCEGLRRMVFDDEENEMITLGEFKRRTRCRSFGVTKPILNLDPADQKTISDLANDAVTRNGTMADEVPLSMSTSVAAIYSQVGANYETTKWKAANMTELVDRTGKGQSGKAADMEDANSERAGERAKINGNVVGEATMLNSASIAEVGMMSLEGETPGVAVGKESGTQFAEEIAEQVVKKVVEAVTEEIAMGDGGEGEKAKRKAVDMEENAVERAEKRAKVDEGSA</sequence>
<feature type="region of interest" description="Disordered" evidence="1">
    <location>
        <begin position="1055"/>
        <end position="1089"/>
    </location>
</feature>
<feature type="compositionally biased region" description="Polar residues" evidence="1">
    <location>
        <begin position="507"/>
        <end position="540"/>
    </location>
</feature>
<comment type="caution">
    <text evidence="2">The sequence shown here is derived from an EMBL/GenBank/DDBJ whole genome shotgun (WGS) entry which is preliminary data.</text>
</comment>
<feature type="compositionally biased region" description="Polar residues" evidence="1">
    <location>
        <begin position="551"/>
        <end position="571"/>
    </location>
</feature>
<evidence type="ECO:0000256" key="1">
    <source>
        <dbReference type="SAM" id="MobiDB-lite"/>
    </source>
</evidence>
<dbReference type="Proteomes" id="UP000566819">
    <property type="component" value="Unassembled WGS sequence"/>
</dbReference>
<dbReference type="AlphaFoldDB" id="A0A8H4RMN3"/>
<feature type="region of interest" description="Disordered" evidence="1">
    <location>
        <begin position="132"/>
        <end position="207"/>
    </location>
</feature>
<proteinExistence type="predicted"/>
<protein>
    <submittedName>
        <fullName evidence="2">Uncharacterized protein</fullName>
    </submittedName>
</protein>
<organism evidence="2 3">
    <name type="scientific">Cudoniella acicularis</name>
    <dbReference type="NCBI Taxonomy" id="354080"/>
    <lineage>
        <taxon>Eukaryota</taxon>
        <taxon>Fungi</taxon>
        <taxon>Dikarya</taxon>
        <taxon>Ascomycota</taxon>
        <taxon>Pezizomycotina</taxon>
        <taxon>Leotiomycetes</taxon>
        <taxon>Helotiales</taxon>
        <taxon>Tricladiaceae</taxon>
        <taxon>Cudoniella</taxon>
    </lineage>
</organism>
<feature type="compositionally biased region" description="Basic and acidic residues" evidence="1">
    <location>
        <begin position="184"/>
        <end position="198"/>
    </location>
</feature>
<keyword evidence="3" id="KW-1185">Reference proteome</keyword>
<feature type="compositionally biased region" description="Polar residues" evidence="1">
    <location>
        <begin position="154"/>
        <end position="168"/>
    </location>
</feature>